<comment type="caution">
    <text evidence="1">The sequence shown here is derived from an EMBL/GenBank/DDBJ whole genome shotgun (WGS) entry which is preliminary data.</text>
</comment>
<accession>A0ABV9W2Z3</accession>
<organism evidence="1 2">
    <name type="scientific">Dactylosporangium cerinum</name>
    <dbReference type="NCBI Taxonomy" id="1434730"/>
    <lineage>
        <taxon>Bacteria</taxon>
        <taxon>Bacillati</taxon>
        <taxon>Actinomycetota</taxon>
        <taxon>Actinomycetes</taxon>
        <taxon>Micromonosporales</taxon>
        <taxon>Micromonosporaceae</taxon>
        <taxon>Dactylosporangium</taxon>
    </lineage>
</organism>
<dbReference type="EMBL" id="JBHSIU010000041">
    <property type="protein sequence ID" value="MFC5001930.1"/>
    <property type="molecule type" value="Genomic_DNA"/>
</dbReference>
<proteinExistence type="predicted"/>
<dbReference type="Proteomes" id="UP001595912">
    <property type="component" value="Unassembled WGS sequence"/>
</dbReference>
<evidence type="ECO:0000313" key="1">
    <source>
        <dbReference type="EMBL" id="MFC5001930.1"/>
    </source>
</evidence>
<gene>
    <name evidence="1" type="ORF">ACFPIJ_29355</name>
</gene>
<name>A0ABV9W2Z3_9ACTN</name>
<evidence type="ECO:0000313" key="2">
    <source>
        <dbReference type="Proteomes" id="UP001595912"/>
    </source>
</evidence>
<protein>
    <submittedName>
        <fullName evidence="1">Uncharacterized protein</fullName>
    </submittedName>
</protein>
<reference evidence="2" key="1">
    <citation type="journal article" date="2019" name="Int. J. Syst. Evol. Microbiol.">
        <title>The Global Catalogue of Microorganisms (GCM) 10K type strain sequencing project: providing services to taxonomists for standard genome sequencing and annotation.</title>
        <authorList>
            <consortium name="The Broad Institute Genomics Platform"/>
            <consortium name="The Broad Institute Genome Sequencing Center for Infectious Disease"/>
            <person name="Wu L."/>
            <person name="Ma J."/>
        </authorList>
    </citation>
    <scope>NUCLEOTIDE SEQUENCE [LARGE SCALE GENOMIC DNA]</scope>
    <source>
        <strain evidence="2">CGMCC 4.7152</strain>
    </source>
</reference>
<keyword evidence="2" id="KW-1185">Reference proteome</keyword>
<sequence length="408" mass="46208">MPCERFARHPDLPQLLHVGTPVLVTIGNGSDDAEACCPADERAQAAAEAVVSSVRGPATIRCVAWRGDAAVMRDGVWRSYGSKALGFAFEAYLVFGPDVAATVFEAHPARQPDRWNDETKCEAAALVDFDHNELMFFIDASYGYARREAILRAVQHSWESWTIRWAYKGLLDITEALGVAQPHRDPWSAGPPPQDWWNPPSLISIRDIGGVRLHTSASAQPWRRGPQLLNDPMDAPPNDIPDWMPRAGMHIDVDDRFVGVWSTAPILDLLEGFGQAWPEWRLEFWQHHYTEQVRRCDDAPALPDSASRIHADRYAVVQSTILQWADWAVERSETTLAGRRGRRNRPPRLDPHERGMLQAGVSFERLDQACRRILEPEDPPGTELDDHYDWLRPLDVRKRPPMQWVTLS</sequence>
<dbReference type="RefSeq" id="WP_380119539.1">
    <property type="nucleotide sequence ID" value="NZ_JBHSIU010000041.1"/>
</dbReference>